<sequence>MDAMPIEVTVSAVGDIMMKNKLILSAQLPESQQFDFDGMFEEVAPVLRSADLTIGNLETTFAGTDDTTSFMRQPRNPKTRYPLFNCPDDLAPALKRAGFDVLTTANNHCMDYGIAALQRTLNILDQNDIAHTGTFRTLQESKQLLIKDVKGIKIGVLAYTLGTNSIRVKQKQQWAVNRIRAEQITNDLRRLKKKTDFVIVSMHFGREYELQPSSRQKRLVRMLFKHGANMVLGAHPHVIQPAIFTSVRDVEGVRKKRFAIYSLGNFITTRLKRNNHTKNGVIAQFTLAKDDRGEVEISSVEFVPTWVKEAQTHNGAKYQIVPLGEAVDNPTDIETEELLTMHAIHTQVAERLALK</sequence>
<dbReference type="InterPro" id="IPR052169">
    <property type="entry name" value="CW_Biosynth-Accessory"/>
</dbReference>
<keyword evidence="4" id="KW-1185">Reference proteome</keyword>
<evidence type="ECO:0000256" key="1">
    <source>
        <dbReference type="ARBA" id="ARBA00005662"/>
    </source>
</evidence>
<dbReference type="AlphaFoldDB" id="A0A2W1NCQ1"/>
<comment type="similarity">
    <text evidence="1">Belongs to the CapA family.</text>
</comment>
<dbReference type="Proteomes" id="UP000214746">
    <property type="component" value="Unassembled WGS sequence"/>
</dbReference>
<evidence type="ECO:0000259" key="2">
    <source>
        <dbReference type="SMART" id="SM00854"/>
    </source>
</evidence>
<name>A0A2W1NCQ1_PAEXE</name>
<organism evidence="3 4">
    <name type="scientific">Paenibacillus xerothermodurans</name>
    <dbReference type="NCBI Taxonomy" id="1977292"/>
    <lineage>
        <taxon>Bacteria</taxon>
        <taxon>Bacillati</taxon>
        <taxon>Bacillota</taxon>
        <taxon>Bacilli</taxon>
        <taxon>Bacillales</taxon>
        <taxon>Paenibacillaceae</taxon>
        <taxon>Paenibacillus</taxon>
    </lineage>
</organism>
<dbReference type="PANTHER" id="PTHR33393">
    <property type="entry name" value="POLYGLUTAMINE SYNTHESIS ACCESSORY PROTEIN RV0574C-RELATED"/>
    <property type="match status" value="1"/>
</dbReference>
<comment type="caution">
    <text evidence="3">The sequence shown here is derived from an EMBL/GenBank/DDBJ whole genome shotgun (WGS) entry which is preliminary data.</text>
</comment>
<dbReference type="InterPro" id="IPR029052">
    <property type="entry name" value="Metallo-depent_PP-like"/>
</dbReference>
<dbReference type="Gene3D" id="3.60.21.10">
    <property type="match status" value="1"/>
</dbReference>
<protein>
    <submittedName>
        <fullName evidence="3">CapA family protein</fullName>
    </submittedName>
</protein>
<accession>A0A2W1NCQ1</accession>
<dbReference type="PANTHER" id="PTHR33393:SF12">
    <property type="entry name" value="CAPSULE BIOSYNTHESIS PROTEIN CAPA"/>
    <property type="match status" value="1"/>
</dbReference>
<feature type="domain" description="Capsule synthesis protein CapA" evidence="2">
    <location>
        <begin position="9"/>
        <end position="270"/>
    </location>
</feature>
<dbReference type="OrthoDB" id="9810906at2"/>
<gene>
    <name evidence="3" type="ORF">CBW46_008770</name>
</gene>
<dbReference type="CDD" id="cd07381">
    <property type="entry name" value="MPP_CapA"/>
    <property type="match status" value="1"/>
</dbReference>
<dbReference type="EMBL" id="NHRJ02000003">
    <property type="protein sequence ID" value="PZE21430.1"/>
    <property type="molecule type" value="Genomic_DNA"/>
</dbReference>
<dbReference type="SUPFAM" id="SSF56300">
    <property type="entry name" value="Metallo-dependent phosphatases"/>
    <property type="match status" value="1"/>
</dbReference>
<dbReference type="InterPro" id="IPR019079">
    <property type="entry name" value="Capsule_synth_CapA"/>
</dbReference>
<dbReference type="Pfam" id="PF09587">
    <property type="entry name" value="PGA_cap"/>
    <property type="match status" value="1"/>
</dbReference>
<reference evidence="3" key="1">
    <citation type="submission" date="2018-06" db="EMBL/GenBank/DDBJ databases">
        <title>Paenibacillus xerothermodurans sp. nov. an extremely dry heat resistant spore forming bacterium isolated from the soil of Cape Canaveral, Florida.</title>
        <authorList>
            <person name="Seuylemezian A."/>
            <person name="Kaur N."/>
            <person name="Patil P."/>
            <person name="Patil P."/>
            <person name="Mayilraj S."/>
            <person name="Vaishampayan P."/>
        </authorList>
    </citation>
    <scope>NUCLEOTIDE SEQUENCE [LARGE SCALE GENOMIC DNA]</scope>
    <source>
        <strain evidence="3">ATCC 27380</strain>
    </source>
</reference>
<dbReference type="SMART" id="SM00854">
    <property type="entry name" value="PGA_cap"/>
    <property type="match status" value="1"/>
</dbReference>
<evidence type="ECO:0000313" key="3">
    <source>
        <dbReference type="EMBL" id="PZE21430.1"/>
    </source>
</evidence>
<evidence type="ECO:0000313" key="4">
    <source>
        <dbReference type="Proteomes" id="UP000214746"/>
    </source>
</evidence>
<proteinExistence type="inferred from homology"/>